<reference evidence="1 2" key="1">
    <citation type="journal article" date="2016" name="Nat. Commun.">
        <title>Thousands of microbial genomes shed light on interconnected biogeochemical processes in an aquifer system.</title>
        <authorList>
            <person name="Anantharaman K."/>
            <person name="Brown C.T."/>
            <person name="Hug L.A."/>
            <person name="Sharon I."/>
            <person name="Castelle C.J."/>
            <person name="Probst A.J."/>
            <person name="Thomas B.C."/>
            <person name="Singh A."/>
            <person name="Wilkins M.J."/>
            <person name="Karaoz U."/>
            <person name="Brodie E.L."/>
            <person name="Williams K.H."/>
            <person name="Hubbard S.S."/>
            <person name="Banfield J.F."/>
        </authorList>
    </citation>
    <scope>NUCLEOTIDE SEQUENCE [LARGE SCALE GENOMIC DNA]</scope>
</reference>
<gene>
    <name evidence="1" type="ORF">A2227_03380</name>
</gene>
<evidence type="ECO:0000313" key="2">
    <source>
        <dbReference type="Proteomes" id="UP000178367"/>
    </source>
</evidence>
<sequence length="70" mass="7999">MHRAQSKTAGIQCGFFNDRDRLGDSVYLFYGIYDNFLVLLKSEGEINGSDRDKISILFLPGPFFFLFILA</sequence>
<dbReference type="Proteomes" id="UP000178367">
    <property type="component" value="Unassembled WGS sequence"/>
</dbReference>
<dbReference type="AlphaFoldDB" id="A0A1F5SJ33"/>
<proteinExistence type="predicted"/>
<accession>A0A1F5SJ33</accession>
<comment type="caution">
    <text evidence="1">The sequence shown here is derived from an EMBL/GenBank/DDBJ whole genome shotgun (WGS) entry which is preliminary data.</text>
</comment>
<protein>
    <submittedName>
        <fullName evidence="1">Uncharacterized protein</fullName>
    </submittedName>
</protein>
<dbReference type="STRING" id="1797994.A2227_03380"/>
<evidence type="ECO:0000313" key="1">
    <source>
        <dbReference type="EMBL" id="OGF26301.1"/>
    </source>
</evidence>
<name>A0A1F5SJ33_9BACT</name>
<dbReference type="EMBL" id="MFGB01000016">
    <property type="protein sequence ID" value="OGF26301.1"/>
    <property type="molecule type" value="Genomic_DNA"/>
</dbReference>
<organism evidence="1 2">
    <name type="scientific">Candidatus Falkowbacteria bacterium RIFOXYA2_FULL_47_19</name>
    <dbReference type="NCBI Taxonomy" id="1797994"/>
    <lineage>
        <taxon>Bacteria</taxon>
        <taxon>Candidatus Falkowiibacteriota</taxon>
    </lineage>
</organism>